<feature type="transmembrane region" description="Helical" evidence="13">
    <location>
        <begin position="141"/>
        <end position="162"/>
    </location>
</feature>
<dbReference type="EMBL" id="PDOB01000036">
    <property type="protein sequence ID" value="PIL38441.1"/>
    <property type="molecule type" value="Genomic_DNA"/>
</dbReference>
<evidence type="ECO:0000256" key="5">
    <source>
        <dbReference type="ARBA" id="ARBA00022617"/>
    </source>
</evidence>
<protein>
    <submittedName>
        <fullName evidence="15">Cytochrome b</fullName>
    </submittedName>
</protein>
<evidence type="ECO:0000256" key="2">
    <source>
        <dbReference type="ARBA" id="ARBA00004651"/>
    </source>
</evidence>
<evidence type="ECO:0000256" key="13">
    <source>
        <dbReference type="SAM" id="Phobius"/>
    </source>
</evidence>
<dbReference type="InterPro" id="IPR016174">
    <property type="entry name" value="Di-haem_cyt_TM"/>
</dbReference>
<evidence type="ECO:0000259" key="14">
    <source>
        <dbReference type="Pfam" id="PF01292"/>
    </source>
</evidence>
<evidence type="ECO:0000313" key="16">
    <source>
        <dbReference type="Proteomes" id="UP000228593"/>
    </source>
</evidence>
<evidence type="ECO:0000256" key="7">
    <source>
        <dbReference type="ARBA" id="ARBA00022723"/>
    </source>
</evidence>
<accession>A0A2G8SXG2</accession>
<dbReference type="AlphaFoldDB" id="A0A2G8SXG2"/>
<dbReference type="SUPFAM" id="SSF81342">
    <property type="entry name" value="Transmembrane di-heme cytochromes"/>
    <property type="match status" value="1"/>
</dbReference>
<evidence type="ECO:0000313" key="15">
    <source>
        <dbReference type="EMBL" id="PIL38441.1"/>
    </source>
</evidence>
<reference evidence="15 16" key="1">
    <citation type="submission" date="2017-10" db="EMBL/GenBank/DDBJ databases">
        <title>Massilia psychrophilum sp. nov., a novel purple-pigmented bacterium isolated from Tianshan glacier, Xinjiang Municipality, China.</title>
        <authorList>
            <person name="Wang H."/>
        </authorList>
    </citation>
    <scope>NUCLEOTIDE SEQUENCE [LARGE SCALE GENOMIC DNA]</scope>
    <source>
        <strain evidence="15 16">JCM 30813</strain>
    </source>
</reference>
<proteinExistence type="inferred from homology"/>
<name>A0A2G8SXG2_9BURK</name>
<keyword evidence="3" id="KW-0813">Transport</keyword>
<keyword evidence="7" id="KW-0479">Metal-binding</keyword>
<evidence type="ECO:0000256" key="12">
    <source>
        <dbReference type="ARBA" id="ARBA00037975"/>
    </source>
</evidence>
<comment type="cofactor">
    <cofactor evidence="1">
        <name>heme b</name>
        <dbReference type="ChEBI" id="CHEBI:60344"/>
    </cofactor>
</comment>
<comment type="caution">
    <text evidence="15">The sequence shown here is derived from an EMBL/GenBank/DDBJ whole genome shotgun (WGS) entry which is preliminary data.</text>
</comment>
<dbReference type="GO" id="GO:0046872">
    <property type="term" value="F:metal ion binding"/>
    <property type="evidence" value="ECO:0007669"/>
    <property type="project" value="UniProtKB-KW"/>
</dbReference>
<evidence type="ECO:0000256" key="4">
    <source>
        <dbReference type="ARBA" id="ARBA00022475"/>
    </source>
</evidence>
<dbReference type="Pfam" id="PF01292">
    <property type="entry name" value="Ni_hydr_CYTB"/>
    <property type="match status" value="1"/>
</dbReference>
<dbReference type="GO" id="GO:0005886">
    <property type="term" value="C:plasma membrane"/>
    <property type="evidence" value="ECO:0007669"/>
    <property type="project" value="UniProtKB-SubCell"/>
</dbReference>
<evidence type="ECO:0000256" key="6">
    <source>
        <dbReference type="ARBA" id="ARBA00022692"/>
    </source>
</evidence>
<keyword evidence="9 13" id="KW-1133">Transmembrane helix</keyword>
<keyword evidence="16" id="KW-1185">Reference proteome</keyword>
<keyword evidence="8" id="KW-0249">Electron transport</keyword>
<evidence type="ECO:0000256" key="11">
    <source>
        <dbReference type="ARBA" id="ARBA00023136"/>
    </source>
</evidence>
<dbReference type="GO" id="GO:0022904">
    <property type="term" value="P:respiratory electron transport chain"/>
    <property type="evidence" value="ECO:0007669"/>
    <property type="project" value="InterPro"/>
</dbReference>
<evidence type="ECO:0000256" key="10">
    <source>
        <dbReference type="ARBA" id="ARBA00023004"/>
    </source>
</evidence>
<evidence type="ECO:0000256" key="1">
    <source>
        <dbReference type="ARBA" id="ARBA00001970"/>
    </source>
</evidence>
<feature type="transmembrane region" description="Helical" evidence="13">
    <location>
        <begin position="12"/>
        <end position="30"/>
    </location>
</feature>
<keyword evidence="11 13" id="KW-0472">Membrane</keyword>
<dbReference type="GO" id="GO:0020037">
    <property type="term" value="F:heme binding"/>
    <property type="evidence" value="ECO:0007669"/>
    <property type="project" value="TreeGrafter"/>
</dbReference>
<sequence length="180" mass="20279">MPGQYTRTAMVLHWLIAVLLIGQFAFGWLLDEIPRNTPARGFWINQHKSVGLVIGILILLRIVWRLRHAPPPPLPMPAWQRRAAHASHLAMYACMVVMPLSGYLASNFSKHGIKLFNTVRLAPWGSDDKLLYAIFNQTHKVTAVVFAVLIGIHLLAVIKHTLVNHDRLLARMWNGASARS</sequence>
<comment type="subcellular location">
    <subcellularLocation>
        <location evidence="2">Cell membrane</location>
        <topology evidence="2">Multi-pass membrane protein</topology>
    </subcellularLocation>
</comment>
<dbReference type="OrthoDB" id="8536275at2"/>
<feature type="transmembrane region" description="Helical" evidence="13">
    <location>
        <begin position="50"/>
        <end position="66"/>
    </location>
</feature>
<dbReference type="GO" id="GO:0009055">
    <property type="term" value="F:electron transfer activity"/>
    <property type="evidence" value="ECO:0007669"/>
    <property type="project" value="InterPro"/>
</dbReference>
<feature type="transmembrane region" description="Helical" evidence="13">
    <location>
        <begin position="86"/>
        <end position="105"/>
    </location>
</feature>
<dbReference type="InterPro" id="IPR052168">
    <property type="entry name" value="Cytochrome_b561_oxidase"/>
</dbReference>
<keyword evidence="10" id="KW-0408">Iron</keyword>
<dbReference type="PANTHER" id="PTHR30529">
    <property type="entry name" value="CYTOCHROME B561"/>
    <property type="match status" value="1"/>
</dbReference>
<comment type="similarity">
    <text evidence="12">Belongs to the cytochrome b561 family.</text>
</comment>
<dbReference type="Proteomes" id="UP000228593">
    <property type="component" value="Unassembled WGS sequence"/>
</dbReference>
<evidence type="ECO:0000256" key="3">
    <source>
        <dbReference type="ARBA" id="ARBA00022448"/>
    </source>
</evidence>
<keyword evidence="5" id="KW-0349">Heme</keyword>
<keyword evidence="6 13" id="KW-0812">Transmembrane</keyword>
<keyword evidence="4" id="KW-1003">Cell membrane</keyword>
<dbReference type="PANTHER" id="PTHR30529:SF1">
    <property type="entry name" value="CYTOCHROME B561 HOMOLOG 2"/>
    <property type="match status" value="1"/>
</dbReference>
<dbReference type="RefSeq" id="WP_099917329.1">
    <property type="nucleotide sequence ID" value="NZ_BMHS01000020.1"/>
</dbReference>
<evidence type="ECO:0000256" key="8">
    <source>
        <dbReference type="ARBA" id="ARBA00022982"/>
    </source>
</evidence>
<gene>
    <name evidence="15" type="ORF">CR103_18035</name>
</gene>
<dbReference type="InterPro" id="IPR011577">
    <property type="entry name" value="Cyt_b561_bac/Ni-Hgenase"/>
</dbReference>
<organism evidence="15 16">
    <name type="scientific">Massilia psychrophila</name>
    <dbReference type="NCBI Taxonomy" id="1603353"/>
    <lineage>
        <taxon>Bacteria</taxon>
        <taxon>Pseudomonadati</taxon>
        <taxon>Pseudomonadota</taxon>
        <taxon>Betaproteobacteria</taxon>
        <taxon>Burkholderiales</taxon>
        <taxon>Oxalobacteraceae</taxon>
        <taxon>Telluria group</taxon>
        <taxon>Massilia</taxon>
    </lineage>
</organism>
<evidence type="ECO:0000256" key="9">
    <source>
        <dbReference type="ARBA" id="ARBA00022989"/>
    </source>
</evidence>
<feature type="domain" description="Cytochrome b561 bacterial/Ni-hydrogenase" evidence="14">
    <location>
        <begin position="5"/>
        <end position="175"/>
    </location>
</feature>